<gene>
    <name evidence="1" type="ORF">C5468_22965</name>
</gene>
<dbReference type="Proteomes" id="UP000295550">
    <property type="component" value="Unassembled WGS sequence"/>
</dbReference>
<accession>A0A4V2X4E9</accession>
<reference evidence="1 2" key="1">
    <citation type="journal article" date="2019" name="Int. J. Syst. Evol. Microbiol.">
        <title>Photorhabdus khanii subsp. guanajuatensis subsp. nov., isolated from Heterorhabditis atacamensis, and Photorhabdus luminescens subsp. mexicana subsp. nov., isolated from Heterorhabditis mexicana entomopathogenic nematodes.</title>
        <authorList>
            <person name="Machado R.A.R."/>
            <person name="Bruno P."/>
            <person name="Arce C.C.M."/>
            <person name="Liechti N."/>
            <person name="Kohler A."/>
            <person name="Bernal J."/>
            <person name="Bruggmann R."/>
            <person name="Turlings T.C.J."/>
        </authorList>
    </citation>
    <scope>NUCLEOTIDE SEQUENCE [LARGE SCALE GENOMIC DNA]</scope>
    <source>
        <strain evidence="1 2">MEX47-22</strain>
    </source>
</reference>
<dbReference type="EMBL" id="PUJX01000042">
    <property type="protein sequence ID" value="TDB44095.1"/>
    <property type="molecule type" value="Genomic_DNA"/>
</dbReference>
<proteinExistence type="predicted"/>
<comment type="caution">
    <text evidence="1">The sequence shown here is derived from an EMBL/GenBank/DDBJ whole genome shotgun (WGS) entry which is preliminary data.</text>
</comment>
<organism evidence="1 2">
    <name type="scientific">Photorhabdus luminescens subsp. mexicana</name>
    <dbReference type="NCBI Taxonomy" id="2100167"/>
    <lineage>
        <taxon>Bacteria</taxon>
        <taxon>Pseudomonadati</taxon>
        <taxon>Pseudomonadota</taxon>
        <taxon>Gammaproteobacteria</taxon>
        <taxon>Enterobacterales</taxon>
        <taxon>Morganellaceae</taxon>
        <taxon>Photorhabdus</taxon>
    </lineage>
</organism>
<name>A0A4V2X4E9_PHOLU</name>
<dbReference type="AlphaFoldDB" id="A0A4V2X4E9"/>
<protein>
    <submittedName>
        <fullName evidence="1">Uncharacterized protein</fullName>
    </submittedName>
</protein>
<evidence type="ECO:0000313" key="2">
    <source>
        <dbReference type="Proteomes" id="UP000295550"/>
    </source>
</evidence>
<sequence length="354" mass="40146">MSEYGLRITNPFDFSRFIFNEKTAPAYIVFVGVVEPGTPGTFWGDGWNTWWKCPNPIPPGHDYAISSHKLGEIKWKDDGPASYPDGGKDLSVTRDNQGYLTFYWDEFLDTGKNHFTKYIVIISWPTISVGKYGLKISGNTNFSSLNPEIKYSYVSHKKELTLSGEFNLSVIDNRLNLNNCLPFFYTEDNNAFVALNIYRGWETTPKITLEVRNPRSAGMTSGKFKVVIFSNLDFDNNLRNDKYGLRIRDSGNNIRFSSGVGVLTRPVAVSLNGHNEGDKVAIPGISRPMYTPCNFGESIYKRNYKVIAVGGIDGKYITPCISKDIKIQRGYWGYYTYISSLKSLYIDAETYFNF</sequence>
<evidence type="ECO:0000313" key="1">
    <source>
        <dbReference type="EMBL" id="TDB44095.1"/>
    </source>
</evidence>
<dbReference type="RefSeq" id="WP_088375084.1">
    <property type="nucleotide sequence ID" value="NZ_CAWOLF010000042.1"/>
</dbReference>